<protein>
    <recommendedName>
        <fullName evidence="11">Major facilitator superfamily (MFS) profile domain-containing protein</fullName>
    </recommendedName>
</protein>
<name>A0AAN7SMJ0_9COLE</name>
<gene>
    <name evidence="12" type="ORF">RN001_012615</name>
</gene>
<keyword evidence="6 10" id="KW-1133">Transmembrane helix</keyword>
<evidence type="ECO:0000256" key="6">
    <source>
        <dbReference type="ARBA" id="ARBA00022989"/>
    </source>
</evidence>
<dbReference type="PRINTS" id="PR00171">
    <property type="entry name" value="SUGRTRNSPORT"/>
</dbReference>
<keyword evidence="4" id="KW-0762">Sugar transport</keyword>
<evidence type="ECO:0000256" key="4">
    <source>
        <dbReference type="ARBA" id="ARBA00022597"/>
    </source>
</evidence>
<keyword evidence="2" id="KW-0813">Transport</keyword>
<feature type="transmembrane region" description="Helical" evidence="10">
    <location>
        <begin position="373"/>
        <end position="393"/>
    </location>
</feature>
<keyword evidence="5 10" id="KW-0812">Transmembrane</keyword>
<dbReference type="PROSITE" id="PS50850">
    <property type="entry name" value="MFS"/>
    <property type="match status" value="1"/>
</dbReference>
<dbReference type="GO" id="GO:0005886">
    <property type="term" value="C:plasma membrane"/>
    <property type="evidence" value="ECO:0007669"/>
    <property type="project" value="UniProtKB-SubCell"/>
</dbReference>
<keyword evidence="3" id="KW-1003">Cell membrane</keyword>
<evidence type="ECO:0000256" key="7">
    <source>
        <dbReference type="ARBA" id="ARBA00023136"/>
    </source>
</evidence>
<feature type="transmembrane region" description="Helical" evidence="10">
    <location>
        <begin position="139"/>
        <end position="158"/>
    </location>
</feature>
<evidence type="ECO:0000256" key="5">
    <source>
        <dbReference type="ARBA" id="ARBA00022692"/>
    </source>
</evidence>
<dbReference type="InterPro" id="IPR020846">
    <property type="entry name" value="MFS_dom"/>
</dbReference>
<dbReference type="Gene3D" id="1.20.1250.20">
    <property type="entry name" value="MFS general substrate transporter like domains"/>
    <property type="match status" value="1"/>
</dbReference>
<dbReference type="Proteomes" id="UP001353858">
    <property type="component" value="Unassembled WGS sequence"/>
</dbReference>
<sequence length="545" mass="60474">MSQSDGYSTDDGKRKREVHDEKESIAKSQKMHKSPAKSQQNEEKLDQILNLLHNLTLEVNQIRAEQLNMVALCAGMQIAWSSPSLAKLQSEELLDENVLGRTITNDEASWIGSLLPVGGCIGTKISEYFVDKIGRKKSIFVSSILPFSLTYVLFLTAFDVHQFYVARFLAGIAVSGVFTILPLYLAEIAEDCNRGSICCSMVAFQALGHVITYTTGYYLSITVFAYFCLIVVLITGTLVTVLIPESPYYLVAIKKNNLAEKALIKLRSTIGRGISNELTLITQIVEEYQEGLGSMIDIFSIKALRRAQIIGLSLITFQTLSGISPILFYAQDIFKEAGTTLEPALCVVILGLVQLCISSITPHLVDKFGRRPMLFSSAVGMFLGDMSLCVYFFLKQFEHDTHLHMKWIPIPALIIYIVSYFIGFGPLVYTVMAEVFPNEVKASAASLVINVSWNNTLFEIQISEINTTLNMVKTLTKELEGASSDSVYKRLKSRIAHATGRILRLILPEEQSAVKNKLYADANLEDSVTSPETANVLSLFLTLHP</sequence>
<dbReference type="Pfam" id="PF00083">
    <property type="entry name" value="Sugar_tr"/>
    <property type="match status" value="1"/>
</dbReference>
<organism evidence="12 13">
    <name type="scientific">Aquatica leii</name>
    <dbReference type="NCBI Taxonomy" id="1421715"/>
    <lineage>
        <taxon>Eukaryota</taxon>
        <taxon>Metazoa</taxon>
        <taxon>Ecdysozoa</taxon>
        <taxon>Arthropoda</taxon>
        <taxon>Hexapoda</taxon>
        <taxon>Insecta</taxon>
        <taxon>Pterygota</taxon>
        <taxon>Neoptera</taxon>
        <taxon>Endopterygota</taxon>
        <taxon>Coleoptera</taxon>
        <taxon>Polyphaga</taxon>
        <taxon>Elateriformia</taxon>
        <taxon>Elateroidea</taxon>
        <taxon>Lampyridae</taxon>
        <taxon>Luciolinae</taxon>
        <taxon>Aquatica</taxon>
    </lineage>
</organism>
<proteinExistence type="predicted"/>
<feature type="transmembrane region" description="Helical" evidence="10">
    <location>
        <begin position="164"/>
        <end position="185"/>
    </location>
</feature>
<dbReference type="InterPro" id="IPR003663">
    <property type="entry name" value="Sugar/inositol_transpt"/>
</dbReference>
<dbReference type="EMBL" id="JARPUR010000005">
    <property type="protein sequence ID" value="KAK4876193.1"/>
    <property type="molecule type" value="Genomic_DNA"/>
</dbReference>
<dbReference type="InterPro" id="IPR005828">
    <property type="entry name" value="MFS_sugar_transport-like"/>
</dbReference>
<dbReference type="InterPro" id="IPR050549">
    <property type="entry name" value="MFS_Trehalose_Transporter"/>
</dbReference>
<evidence type="ECO:0000313" key="13">
    <source>
        <dbReference type="Proteomes" id="UP001353858"/>
    </source>
</evidence>
<evidence type="ECO:0000256" key="10">
    <source>
        <dbReference type="SAM" id="Phobius"/>
    </source>
</evidence>
<feature type="transmembrane region" description="Helical" evidence="10">
    <location>
        <begin position="309"/>
        <end position="329"/>
    </location>
</feature>
<comment type="subcellular location">
    <subcellularLocation>
        <location evidence="1">Cell membrane</location>
        <topology evidence="1">Multi-pass membrane protein</topology>
    </subcellularLocation>
</comment>
<feature type="transmembrane region" description="Helical" evidence="10">
    <location>
        <begin position="413"/>
        <end position="432"/>
    </location>
</feature>
<keyword evidence="7 10" id="KW-0472">Membrane</keyword>
<feature type="domain" description="Major facilitator superfamily (MFS) profile" evidence="11">
    <location>
        <begin position="63"/>
        <end position="512"/>
    </location>
</feature>
<comment type="caution">
    <text evidence="12">The sequence shown here is derived from an EMBL/GenBank/DDBJ whole genome shotgun (WGS) entry which is preliminary data.</text>
</comment>
<evidence type="ECO:0000256" key="9">
    <source>
        <dbReference type="SAM" id="MobiDB-lite"/>
    </source>
</evidence>
<evidence type="ECO:0000256" key="1">
    <source>
        <dbReference type="ARBA" id="ARBA00004651"/>
    </source>
</evidence>
<dbReference type="SUPFAM" id="SSF103473">
    <property type="entry name" value="MFS general substrate transporter"/>
    <property type="match status" value="1"/>
</dbReference>
<keyword evidence="13" id="KW-1185">Reference proteome</keyword>
<evidence type="ECO:0000313" key="12">
    <source>
        <dbReference type="EMBL" id="KAK4876193.1"/>
    </source>
</evidence>
<dbReference type="PANTHER" id="PTHR48021:SF47">
    <property type="entry name" value="GH17672P"/>
    <property type="match status" value="1"/>
</dbReference>
<feature type="transmembrane region" description="Helical" evidence="10">
    <location>
        <begin position="341"/>
        <end position="361"/>
    </location>
</feature>
<feature type="compositionally biased region" description="Basic and acidic residues" evidence="9">
    <location>
        <begin position="10"/>
        <end position="25"/>
    </location>
</feature>
<dbReference type="InterPro" id="IPR036259">
    <property type="entry name" value="MFS_trans_sf"/>
</dbReference>
<feature type="transmembrane region" description="Helical" evidence="10">
    <location>
        <begin position="224"/>
        <end position="244"/>
    </location>
</feature>
<evidence type="ECO:0000256" key="8">
    <source>
        <dbReference type="ARBA" id="ARBA00023180"/>
    </source>
</evidence>
<evidence type="ECO:0000259" key="11">
    <source>
        <dbReference type="PROSITE" id="PS50850"/>
    </source>
</evidence>
<reference evidence="13" key="1">
    <citation type="submission" date="2023-01" db="EMBL/GenBank/DDBJ databases">
        <title>Key to firefly adult light organ development and bioluminescence: homeobox transcription factors regulate luciferase expression and transportation to peroxisome.</title>
        <authorList>
            <person name="Fu X."/>
        </authorList>
    </citation>
    <scope>NUCLEOTIDE SEQUENCE [LARGE SCALE GENOMIC DNA]</scope>
</reference>
<evidence type="ECO:0000256" key="2">
    <source>
        <dbReference type="ARBA" id="ARBA00022448"/>
    </source>
</evidence>
<dbReference type="FunFam" id="1.20.1250.20:FF:000218">
    <property type="entry name" value="facilitated trehalose transporter Tret1"/>
    <property type="match status" value="1"/>
</dbReference>
<dbReference type="AlphaFoldDB" id="A0AAN7SMJ0"/>
<dbReference type="GO" id="GO:0022857">
    <property type="term" value="F:transmembrane transporter activity"/>
    <property type="evidence" value="ECO:0007669"/>
    <property type="project" value="InterPro"/>
</dbReference>
<keyword evidence="8" id="KW-0325">Glycoprotein</keyword>
<accession>A0AAN7SMJ0</accession>
<feature type="region of interest" description="Disordered" evidence="9">
    <location>
        <begin position="1"/>
        <end position="40"/>
    </location>
</feature>
<evidence type="ECO:0000256" key="3">
    <source>
        <dbReference type="ARBA" id="ARBA00022475"/>
    </source>
</evidence>
<feature type="transmembrane region" description="Helical" evidence="10">
    <location>
        <begin position="197"/>
        <end position="218"/>
    </location>
</feature>
<dbReference type="PANTHER" id="PTHR48021">
    <property type="match status" value="1"/>
</dbReference>